<feature type="domain" description="Glycosyltransferase N-terminal" evidence="2">
    <location>
        <begin position="56"/>
        <end position="186"/>
    </location>
</feature>
<keyword evidence="4" id="KW-1185">Reference proteome</keyword>
<dbReference type="PANTHER" id="PTHR48044:SF22">
    <property type="entry name" value="GLYCOSYLTRANSFERASE"/>
    <property type="match status" value="1"/>
</dbReference>
<dbReference type="GO" id="GO:0008194">
    <property type="term" value="F:UDP-glycosyltransferase activity"/>
    <property type="evidence" value="ECO:0007669"/>
    <property type="project" value="UniProtKB-ARBA"/>
</dbReference>
<dbReference type="Proteomes" id="UP000652761">
    <property type="component" value="Unassembled WGS sequence"/>
</dbReference>
<name>A0A843WWE0_COLES</name>
<evidence type="ECO:0000259" key="2">
    <source>
        <dbReference type="Pfam" id="PF26168"/>
    </source>
</evidence>
<dbReference type="InterPro" id="IPR058980">
    <property type="entry name" value="Glyco_transf_N"/>
</dbReference>
<dbReference type="Gene3D" id="3.40.50.2000">
    <property type="entry name" value="Glycogen Phosphorylase B"/>
    <property type="match status" value="1"/>
</dbReference>
<evidence type="ECO:0000313" key="4">
    <source>
        <dbReference type="Proteomes" id="UP000652761"/>
    </source>
</evidence>
<protein>
    <recommendedName>
        <fullName evidence="2">Glycosyltransferase N-terminal domain-containing protein</fullName>
    </recommendedName>
</protein>
<sequence length="190" mass="21312">MLAAQGMAVHFTGSPTHNRQTRVRLSGWDVGAFLNIRFHDLPVPRLSSPRPDTHAAVNSLSATSQRVVVFHDSLMSFAAQEAVAIPNSEAYVFHNVSAFANLLFQWAARGEDGWLRFVLPNCRRVPPVDGCFTEEFTGFIRRQYEKTPPPAGRLFNTCRSVEGKFVDLLARDQVFKHAKFFTVGPVCEDF</sequence>
<dbReference type="SUPFAM" id="SSF53756">
    <property type="entry name" value="UDP-Glycosyltransferase/glycogen phosphorylase"/>
    <property type="match status" value="1"/>
</dbReference>
<evidence type="ECO:0000313" key="3">
    <source>
        <dbReference type="EMBL" id="MQM12437.1"/>
    </source>
</evidence>
<dbReference type="GO" id="GO:1901135">
    <property type="term" value="P:carbohydrate derivative metabolic process"/>
    <property type="evidence" value="ECO:0007669"/>
    <property type="project" value="UniProtKB-ARBA"/>
</dbReference>
<dbReference type="PANTHER" id="PTHR48044">
    <property type="entry name" value="GLYCOSYLTRANSFERASE"/>
    <property type="match status" value="1"/>
</dbReference>
<gene>
    <name evidence="3" type="ORF">Taro_045356</name>
</gene>
<organism evidence="3 4">
    <name type="scientific">Colocasia esculenta</name>
    <name type="common">Wild taro</name>
    <name type="synonym">Arum esculentum</name>
    <dbReference type="NCBI Taxonomy" id="4460"/>
    <lineage>
        <taxon>Eukaryota</taxon>
        <taxon>Viridiplantae</taxon>
        <taxon>Streptophyta</taxon>
        <taxon>Embryophyta</taxon>
        <taxon>Tracheophyta</taxon>
        <taxon>Spermatophyta</taxon>
        <taxon>Magnoliopsida</taxon>
        <taxon>Liliopsida</taxon>
        <taxon>Araceae</taxon>
        <taxon>Aroideae</taxon>
        <taxon>Colocasieae</taxon>
        <taxon>Colocasia</taxon>
    </lineage>
</organism>
<feature type="domain" description="Glycosyltransferase N-terminal" evidence="2">
    <location>
        <begin position="2"/>
        <end position="55"/>
    </location>
</feature>
<dbReference type="OrthoDB" id="785732at2759"/>
<comment type="caution">
    <text evidence="3">The sequence shown here is derived from an EMBL/GenBank/DDBJ whole genome shotgun (WGS) entry which is preliminary data.</text>
</comment>
<accession>A0A843WWE0</accession>
<comment type="similarity">
    <text evidence="1">Belongs to the UDP-glycosyltransferase family.</text>
</comment>
<reference evidence="3" key="1">
    <citation type="submission" date="2017-07" db="EMBL/GenBank/DDBJ databases">
        <title>Taro Niue Genome Assembly and Annotation.</title>
        <authorList>
            <person name="Atibalentja N."/>
            <person name="Keating K."/>
            <person name="Fields C.J."/>
        </authorList>
    </citation>
    <scope>NUCLEOTIDE SEQUENCE</scope>
    <source>
        <strain evidence="3">Niue_2</strain>
        <tissue evidence="3">Leaf</tissue>
    </source>
</reference>
<proteinExistence type="inferred from homology"/>
<dbReference type="EMBL" id="NMUH01005317">
    <property type="protein sequence ID" value="MQM12437.1"/>
    <property type="molecule type" value="Genomic_DNA"/>
</dbReference>
<dbReference type="AlphaFoldDB" id="A0A843WWE0"/>
<dbReference type="Pfam" id="PF26168">
    <property type="entry name" value="Glyco_transf_N"/>
    <property type="match status" value="2"/>
</dbReference>
<evidence type="ECO:0000256" key="1">
    <source>
        <dbReference type="ARBA" id="ARBA00009995"/>
    </source>
</evidence>